<evidence type="ECO:0000313" key="1">
    <source>
        <dbReference type="EMBL" id="KAF6759616.1"/>
    </source>
</evidence>
<dbReference type="Proteomes" id="UP000521943">
    <property type="component" value="Unassembled WGS sequence"/>
</dbReference>
<reference evidence="1 2" key="1">
    <citation type="submission" date="2020-07" db="EMBL/GenBank/DDBJ databases">
        <title>Comparative genomics of pyrophilous fungi reveals a link between fire events and developmental genes.</title>
        <authorList>
            <consortium name="DOE Joint Genome Institute"/>
            <person name="Steindorff A.S."/>
            <person name="Carver A."/>
            <person name="Calhoun S."/>
            <person name="Stillman K."/>
            <person name="Liu H."/>
            <person name="Lipzen A."/>
            <person name="Pangilinan J."/>
            <person name="Labutti K."/>
            <person name="Bruns T.D."/>
            <person name="Grigoriev I.V."/>
        </authorList>
    </citation>
    <scope>NUCLEOTIDE SEQUENCE [LARGE SCALE GENOMIC DNA]</scope>
    <source>
        <strain evidence="1 2">CBS 144469</strain>
    </source>
</reference>
<sequence length="139" mass="14827">MLVLSWTLKNITPEALHASLLQALGPQSPLSKTLSSGALPGLLLIFKRVGCNVGRAEIAVSQQTLKHCVRCHKKYMERNNGRLACQIPHKVSSIPCCDQNSSMCSVDRHTTVASNVAYNGVSLVACGVGALKCLKPTDG</sequence>
<organism evidence="1 2">
    <name type="scientific">Ephemerocybe angulata</name>
    <dbReference type="NCBI Taxonomy" id="980116"/>
    <lineage>
        <taxon>Eukaryota</taxon>
        <taxon>Fungi</taxon>
        <taxon>Dikarya</taxon>
        <taxon>Basidiomycota</taxon>
        <taxon>Agaricomycotina</taxon>
        <taxon>Agaricomycetes</taxon>
        <taxon>Agaricomycetidae</taxon>
        <taxon>Agaricales</taxon>
        <taxon>Agaricineae</taxon>
        <taxon>Psathyrellaceae</taxon>
        <taxon>Ephemerocybe</taxon>
    </lineage>
</organism>
<dbReference type="EMBL" id="JACGCI010000015">
    <property type="protein sequence ID" value="KAF6759616.1"/>
    <property type="molecule type" value="Genomic_DNA"/>
</dbReference>
<gene>
    <name evidence="1" type="ORF">DFP72DRAFT_806337</name>
</gene>
<keyword evidence="2" id="KW-1185">Reference proteome</keyword>
<protein>
    <submittedName>
        <fullName evidence="1">Uncharacterized protein</fullName>
    </submittedName>
</protein>
<comment type="caution">
    <text evidence="1">The sequence shown here is derived from an EMBL/GenBank/DDBJ whole genome shotgun (WGS) entry which is preliminary data.</text>
</comment>
<dbReference type="AlphaFoldDB" id="A0A8H6I973"/>
<accession>A0A8H6I973</accession>
<dbReference type="OrthoDB" id="3245731at2759"/>
<evidence type="ECO:0000313" key="2">
    <source>
        <dbReference type="Proteomes" id="UP000521943"/>
    </source>
</evidence>
<proteinExistence type="predicted"/>
<name>A0A8H6I973_9AGAR</name>